<comment type="function">
    <text evidence="1">Could be involved in insertion of integral membrane proteins into the membrane.</text>
</comment>
<gene>
    <name evidence="2" type="ORF">SAMN05444280_11444</name>
</gene>
<dbReference type="PANTHER" id="PTHR33383">
    <property type="entry name" value="MEMBRANE PROTEIN INSERTION EFFICIENCY FACTOR-RELATED"/>
    <property type="match status" value="1"/>
</dbReference>
<dbReference type="HAMAP" id="MF_00386">
    <property type="entry name" value="UPF0161_YidD"/>
    <property type="match status" value="1"/>
</dbReference>
<evidence type="ECO:0000313" key="2">
    <source>
        <dbReference type="EMBL" id="SHJ24440.1"/>
    </source>
</evidence>
<dbReference type="EMBL" id="FQZE01000014">
    <property type="protein sequence ID" value="SHJ24440.1"/>
    <property type="molecule type" value="Genomic_DNA"/>
</dbReference>
<dbReference type="SMART" id="SM01234">
    <property type="entry name" value="Haemolytic"/>
    <property type="match status" value="1"/>
</dbReference>
<proteinExistence type="inferred from homology"/>
<reference evidence="2 3" key="1">
    <citation type="submission" date="2016-11" db="EMBL/GenBank/DDBJ databases">
        <authorList>
            <person name="Jaros S."/>
            <person name="Januszkiewicz K."/>
            <person name="Wedrychowicz H."/>
        </authorList>
    </citation>
    <scope>NUCLEOTIDE SEQUENCE [LARGE SCALE GENOMIC DNA]</scope>
    <source>
        <strain evidence="2 3">DSM 27063</strain>
    </source>
</reference>
<dbReference type="Proteomes" id="UP000184050">
    <property type="component" value="Unassembled WGS sequence"/>
</dbReference>
<evidence type="ECO:0000256" key="1">
    <source>
        <dbReference type="HAMAP-Rule" id="MF_00386"/>
    </source>
</evidence>
<keyword evidence="1" id="KW-1003">Cell membrane</keyword>
<dbReference type="OrthoDB" id="9801753at2"/>
<protein>
    <recommendedName>
        <fullName evidence="1">Putative membrane protein insertion efficiency factor</fullName>
    </recommendedName>
</protein>
<accession>A0A1M6HQE2</accession>
<dbReference type="NCBIfam" id="TIGR00278">
    <property type="entry name" value="membrane protein insertion efficiency factor YidD"/>
    <property type="match status" value="1"/>
</dbReference>
<comment type="subcellular location">
    <subcellularLocation>
        <location evidence="1">Cell membrane</location>
        <topology evidence="1">Peripheral membrane protein</topology>
        <orientation evidence="1">Cytoplasmic side</orientation>
    </subcellularLocation>
</comment>
<organism evidence="2 3">
    <name type="scientific">Tangfeifania diversioriginum</name>
    <dbReference type="NCBI Taxonomy" id="1168035"/>
    <lineage>
        <taxon>Bacteria</taxon>
        <taxon>Pseudomonadati</taxon>
        <taxon>Bacteroidota</taxon>
        <taxon>Bacteroidia</taxon>
        <taxon>Marinilabiliales</taxon>
        <taxon>Prolixibacteraceae</taxon>
        <taxon>Tangfeifania</taxon>
    </lineage>
</organism>
<comment type="similarity">
    <text evidence="1">Belongs to the UPF0161 family.</text>
</comment>
<keyword evidence="1" id="KW-0472">Membrane</keyword>
<dbReference type="STRING" id="1168035.SAMN05444280_11444"/>
<keyword evidence="3" id="KW-1185">Reference proteome</keyword>
<dbReference type="AlphaFoldDB" id="A0A1M6HQE2"/>
<dbReference type="Pfam" id="PF01809">
    <property type="entry name" value="YidD"/>
    <property type="match status" value="1"/>
</dbReference>
<dbReference type="PANTHER" id="PTHR33383:SF1">
    <property type="entry name" value="MEMBRANE PROTEIN INSERTION EFFICIENCY FACTOR-RELATED"/>
    <property type="match status" value="1"/>
</dbReference>
<evidence type="ECO:0000313" key="3">
    <source>
        <dbReference type="Proteomes" id="UP000184050"/>
    </source>
</evidence>
<sequence length="92" mass="10421">MKRGGKIVLSVLGWILLVPVYFYKYAISPLTPASCRHYPTCSEYAVQAVKIHGPFKGFWLATKRIAKCHPWGTEGYDPVPPKTKIKVKKMNL</sequence>
<dbReference type="RefSeq" id="WP_073169074.1">
    <property type="nucleotide sequence ID" value="NZ_FQZE01000014.1"/>
</dbReference>
<name>A0A1M6HQE2_9BACT</name>
<dbReference type="InterPro" id="IPR002696">
    <property type="entry name" value="Membr_insert_effic_factor_YidD"/>
</dbReference>
<dbReference type="GO" id="GO:0005886">
    <property type="term" value="C:plasma membrane"/>
    <property type="evidence" value="ECO:0007669"/>
    <property type="project" value="UniProtKB-SubCell"/>
</dbReference>